<organism evidence="5 6">
    <name type="scientific">Antrihabitans cavernicola</name>
    <dbReference type="NCBI Taxonomy" id="2495913"/>
    <lineage>
        <taxon>Bacteria</taxon>
        <taxon>Bacillati</taxon>
        <taxon>Actinomycetota</taxon>
        <taxon>Actinomycetes</taxon>
        <taxon>Mycobacteriales</taxon>
        <taxon>Nocardiaceae</taxon>
        <taxon>Antrihabitans</taxon>
    </lineage>
</organism>
<protein>
    <submittedName>
        <fullName evidence="5">Asp23/Gls24 family envelope stress response protein</fullName>
    </submittedName>
</protein>
<gene>
    <name evidence="5" type="ORF">FOY51_01970</name>
</gene>
<sequence>MCCGGAAVTSPTTPTLTDDRGTLTVHDRAVSTIASAAAAAVDGTSSQASSGLAKLAGRTLPRVDVHNRGGLVRANVAVAAYWPQSIDKVAAAARDRVASDIAEMSGQTVEKVDVTVQALVAGDVAAEEDAAPELPGGLVPRATPAAASVGVLASLLLIAGGVVAIREVLIGAGAIGGARWSPPVVDWIDGLQAQSWMVPAGVGAALLGVILVLLAIKPRRRTHRALLLEGVFLRRNDLGDLLETAVGRVEGAVAGRATSSKRSAKITVTALPDADTKTVHRDVTDAVAREVAILTPVPNIKVKVAAAVQP</sequence>
<evidence type="ECO:0000313" key="5">
    <source>
        <dbReference type="EMBL" id="KAA0024727.1"/>
    </source>
</evidence>
<dbReference type="EMBL" id="VLNY01000001">
    <property type="protein sequence ID" value="KAA0024727.1"/>
    <property type="molecule type" value="Genomic_DNA"/>
</dbReference>
<name>A0A5A7SJ18_9NOCA</name>
<feature type="domain" description="DUF6286" evidence="4">
    <location>
        <begin position="206"/>
        <end position="305"/>
    </location>
</feature>
<dbReference type="Proteomes" id="UP000322244">
    <property type="component" value="Unassembled WGS sequence"/>
</dbReference>
<evidence type="ECO:0000256" key="2">
    <source>
        <dbReference type="SAM" id="MobiDB-lite"/>
    </source>
</evidence>
<keyword evidence="3" id="KW-0812">Transmembrane</keyword>
<comment type="similarity">
    <text evidence="1">Belongs to the asp23 family.</text>
</comment>
<keyword evidence="6" id="KW-1185">Reference proteome</keyword>
<accession>A0A5A7SJ18</accession>
<feature type="transmembrane region" description="Helical" evidence="3">
    <location>
        <begin position="196"/>
        <end position="216"/>
    </location>
</feature>
<dbReference type="InterPro" id="IPR005531">
    <property type="entry name" value="Asp23"/>
</dbReference>
<evidence type="ECO:0000313" key="6">
    <source>
        <dbReference type="Proteomes" id="UP000322244"/>
    </source>
</evidence>
<proteinExistence type="inferred from homology"/>
<evidence type="ECO:0000259" key="4">
    <source>
        <dbReference type="Pfam" id="PF19803"/>
    </source>
</evidence>
<feature type="region of interest" description="Disordered" evidence="2">
    <location>
        <begin position="1"/>
        <end position="20"/>
    </location>
</feature>
<dbReference type="InterPro" id="IPR046253">
    <property type="entry name" value="DUF6286"/>
</dbReference>
<reference evidence="5 6" key="1">
    <citation type="submission" date="2019-07" db="EMBL/GenBank/DDBJ databases">
        <title>Rhodococcus cavernicolus sp. nov., isolated from a cave.</title>
        <authorList>
            <person name="Lee S.D."/>
        </authorList>
    </citation>
    <scope>NUCLEOTIDE SEQUENCE [LARGE SCALE GENOMIC DNA]</scope>
    <source>
        <strain evidence="5 6">C1-24</strain>
    </source>
</reference>
<keyword evidence="3" id="KW-0472">Membrane</keyword>
<dbReference type="Pfam" id="PF03780">
    <property type="entry name" value="Asp23"/>
    <property type="match status" value="1"/>
</dbReference>
<evidence type="ECO:0000256" key="1">
    <source>
        <dbReference type="ARBA" id="ARBA00005721"/>
    </source>
</evidence>
<keyword evidence="3" id="KW-1133">Transmembrane helix</keyword>
<dbReference type="AlphaFoldDB" id="A0A5A7SJ18"/>
<evidence type="ECO:0000256" key="3">
    <source>
        <dbReference type="SAM" id="Phobius"/>
    </source>
</evidence>
<dbReference type="Pfam" id="PF19803">
    <property type="entry name" value="DUF6286"/>
    <property type="match status" value="1"/>
</dbReference>
<comment type="caution">
    <text evidence="5">The sequence shown here is derived from an EMBL/GenBank/DDBJ whole genome shotgun (WGS) entry which is preliminary data.</text>
</comment>
<dbReference type="OrthoDB" id="5197468at2"/>
<feature type="transmembrane region" description="Helical" evidence="3">
    <location>
        <begin position="151"/>
        <end position="176"/>
    </location>
</feature>